<evidence type="ECO:0000313" key="2">
    <source>
        <dbReference type="EMBL" id="MEW9921467.1"/>
    </source>
</evidence>
<sequence>MKALLAATLIAASPALAIDVPSGQPVELQEVLIDTVGEATWLRFRFIAPDIARAGGAVDYETAAQDITHLCDSFALPYIADFDLAADGIVISLADRATEFGTADPDATQFFEAFRAEGDVCIWEGL</sequence>
<keyword evidence="1" id="KW-0732">Signal</keyword>
<name>A0ABV3RSD1_9RHOB</name>
<feature type="signal peptide" evidence="1">
    <location>
        <begin position="1"/>
        <end position="17"/>
    </location>
</feature>
<accession>A0ABV3RSD1</accession>
<protein>
    <submittedName>
        <fullName evidence="2">DUF6497 family protein</fullName>
    </submittedName>
</protein>
<dbReference type="RefSeq" id="WP_367879168.1">
    <property type="nucleotide sequence ID" value="NZ_JBFNXX010000016.1"/>
</dbReference>
<gene>
    <name evidence="2" type="ORF">AB2B41_17800</name>
</gene>
<dbReference type="Proteomes" id="UP001556098">
    <property type="component" value="Unassembled WGS sequence"/>
</dbReference>
<dbReference type="InterPro" id="IPR045467">
    <property type="entry name" value="DUF6497"/>
</dbReference>
<proteinExistence type="predicted"/>
<keyword evidence="3" id="KW-1185">Reference proteome</keyword>
<organism evidence="2 3">
    <name type="scientific">Sulfitobacter sediminis</name>
    <dbReference type="NCBI Taxonomy" id="3234186"/>
    <lineage>
        <taxon>Bacteria</taxon>
        <taxon>Pseudomonadati</taxon>
        <taxon>Pseudomonadota</taxon>
        <taxon>Alphaproteobacteria</taxon>
        <taxon>Rhodobacterales</taxon>
        <taxon>Roseobacteraceae</taxon>
        <taxon>Sulfitobacter</taxon>
    </lineage>
</organism>
<dbReference type="Pfam" id="PF20107">
    <property type="entry name" value="DUF6497"/>
    <property type="match status" value="1"/>
</dbReference>
<feature type="chain" id="PRO_5045886557" evidence="1">
    <location>
        <begin position="18"/>
        <end position="126"/>
    </location>
</feature>
<reference evidence="2 3" key="1">
    <citation type="submission" date="2024-07" db="EMBL/GenBank/DDBJ databases">
        <title>Marimonas sp.nov., isolated from tidal-flat sediment.</title>
        <authorList>
            <person name="Jayan J.N."/>
            <person name="Lee S.S."/>
        </authorList>
    </citation>
    <scope>NUCLEOTIDE SEQUENCE [LARGE SCALE GENOMIC DNA]</scope>
    <source>
        <strain evidence="2 3">MJW-29</strain>
    </source>
</reference>
<comment type="caution">
    <text evidence="2">The sequence shown here is derived from an EMBL/GenBank/DDBJ whole genome shotgun (WGS) entry which is preliminary data.</text>
</comment>
<evidence type="ECO:0000313" key="3">
    <source>
        <dbReference type="Proteomes" id="UP001556098"/>
    </source>
</evidence>
<dbReference type="EMBL" id="JBFNXX010000016">
    <property type="protein sequence ID" value="MEW9921467.1"/>
    <property type="molecule type" value="Genomic_DNA"/>
</dbReference>
<evidence type="ECO:0000256" key="1">
    <source>
        <dbReference type="SAM" id="SignalP"/>
    </source>
</evidence>